<gene>
    <name evidence="4" type="primary">mtnX</name>
    <name evidence="5" type="ORF">ACFSUC_15365</name>
</gene>
<dbReference type="SUPFAM" id="SSF56784">
    <property type="entry name" value="HAD-like"/>
    <property type="match status" value="1"/>
</dbReference>
<dbReference type="Pfam" id="PF12710">
    <property type="entry name" value="HAD"/>
    <property type="match status" value="1"/>
</dbReference>
<dbReference type="PANTHER" id="PTHR28181:SF2">
    <property type="entry name" value="PHOSPHORIC MONOESTER HYDROLASE"/>
    <property type="match status" value="1"/>
</dbReference>
<dbReference type="Gene3D" id="3.40.50.1000">
    <property type="entry name" value="HAD superfamily/HAD-like"/>
    <property type="match status" value="1"/>
</dbReference>
<dbReference type="InterPro" id="IPR050849">
    <property type="entry name" value="HAD-like_hydrolase_phosphatase"/>
</dbReference>
<dbReference type="PANTHER" id="PTHR28181">
    <property type="entry name" value="UPF0655 PROTEIN YCR015C"/>
    <property type="match status" value="1"/>
</dbReference>
<dbReference type="NCBIfam" id="NF007103">
    <property type="entry name" value="PRK09552.1"/>
    <property type="match status" value="1"/>
</dbReference>
<name>A0ABW5RD46_9BACL</name>
<comment type="catalytic activity">
    <reaction evidence="4">
        <text>2-hydroxy-5-methylsulfanyl-3-oxopent-1-enyl phosphate + H2O = 1,2-dihydroxy-5-(methylsulfanyl)pent-1-en-3-one + phosphate</text>
        <dbReference type="Rhea" id="RHEA:14481"/>
        <dbReference type="ChEBI" id="CHEBI:15377"/>
        <dbReference type="ChEBI" id="CHEBI:43474"/>
        <dbReference type="ChEBI" id="CHEBI:49252"/>
        <dbReference type="ChEBI" id="CHEBI:59505"/>
        <dbReference type="EC" id="3.1.3.87"/>
    </reaction>
</comment>
<evidence type="ECO:0000256" key="2">
    <source>
        <dbReference type="ARBA" id="ARBA00022801"/>
    </source>
</evidence>
<protein>
    <recommendedName>
        <fullName evidence="4">2-hydroxy-3-keto-5-methylthiopentenyl-1-phosphate phosphatase</fullName>
        <shortName evidence="4">HK-MTPenyl-1-P phosphatase</shortName>
        <ecNumber evidence="4">3.1.3.87</ecNumber>
    </recommendedName>
</protein>
<evidence type="ECO:0000256" key="3">
    <source>
        <dbReference type="ARBA" id="ARBA00023167"/>
    </source>
</evidence>
<dbReference type="InterPro" id="IPR006384">
    <property type="entry name" value="HAD_hydro_PyrdxlP_Pase-like"/>
</dbReference>
<dbReference type="CDD" id="cd07524">
    <property type="entry name" value="HAD_Pase"/>
    <property type="match status" value="1"/>
</dbReference>
<comment type="similarity">
    <text evidence="4">Belongs to the HAD-like hydrolase superfamily. MtnX family.</text>
</comment>
<dbReference type="InterPro" id="IPR023214">
    <property type="entry name" value="HAD_sf"/>
</dbReference>
<evidence type="ECO:0000313" key="6">
    <source>
        <dbReference type="Proteomes" id="UP001597497"/>
    </source>
</evidence>
<evidence type="ECO:0000256" key="1">
    <source>
        <dbReference type="ARBA" id="ARBA00022605"/>
    </source>
</evidence>
<proteinExistence type="inferred from homology"/>
<keyword evidence="3 4" id="KW-0486">Methionine biosynthesis</keyword>
<evidence type="ECO:0000256" key="4">
    <source>
        <dbReference type="HAMAP-Rule" id="MF_01680"/>
    </source>
</evidence>
<reference evidence="6" key="1">
    <citation type="journal article" date="2019" name="Int. J. Syst. Evol. Microbiol.">
        <title>The Global Catalogue of Microorganisms (GCM) 10K type strain sequencing project: providing services to taxonomists for standard genome sequencing and annotation.</title>
        <authorList>
            <consortium name="The Broad Institute Genomics Platform"/>
            <consortium name="The Broad Institute Genome Sequencing Center for Infectious Disease"/>
            <person name="Wu L."/>
            <person name="Ma J."/>
        </authorList>
    </citation>
    <scope>NUCLEOTIDE SEQUENCE [LARGE SCALE GENOMIC DNA]</scope>
    <source>
        <strain evidence="6">KCTC 33676</strain>
    </source>
</reference>
<dbReference type="EC" id="3.1.3.87" evidence="4"/>
<dbReference type="Proteomes" id="UP001597497">
    <property type="component" value="Unassembled WGS sequence"/>
</dbReference>
<dbReference type="NCBIfam" id="TIGR01488">
    <property type="entry name" value="HAD-SF-IB"/>
    <property type="match status" value="1"/>
</dbReference>
<sequence>MNTHKKPVIFCDFDGTITENDNIIAIMKHFQPAGWEQIVEKIMNKEISIRQGVGDLFALLPSEKKQDIVTFAIEQARIRDGFEALLQYCQQEEISFYVTSGGIDFFVYPLLAPYPIEKEHIFCNGSSFEGETIQITWPHACDAHCTNDCGMCKTKIMRSFDQAAYDRILIGDSITDFAGAKLADLVFARSYLKTQCEKEGIPYIAYEDFHTVVEALKTRKASASVKPSV</sequence>
<dbReference type="HAMAP" id="MF_01680">
    <property type="entry name" value="Salvage_MtnX"/>
    <property type="match status" value="1"/>
</dbReference>
<dbReference type="EMBL" id="JBHUMM010000043">
    <property type="protein sequence ID" value="MFD2672948.1"/>
    <property type="molecule type" value="Genomic_DNA"/>
</dbReference>
<organism evidence="5 6">
    <name type="scientific">Marinicrinis sediminis</name>
    <dbReference type="NCBI Taxonomy" id="1652465"/>
    <lineage>
        <taxon>Bacteria</taxon>
        <taxon>Bacillati</taxon>
        <taxon>Bacillota</taxon>
        <taxon>Bacilli</taxon>
        <taxon>Bacillales</taxon>
        <taxon>Paenibacillaceae</taxon>
    </lineage>
</organism>
<comment type="function">
    <text evidence="4">Dephosphorylates 2-hydroxy-3-keto-5-methylthiopentenyl-1-phosphate (HK-MTPenyl-1-P) yielding 1,2-dihydroxy-3-keto-5-methylthiopentene (DHK-MTPene).</text>
</comment>
<dbReference type="InterPro" id="IPR036412">
    <property type="entry name" value="HAD-like_sf"/>
</dbReference>
<dbReference type="RefSeq" id="WP_379930508.1">
    <property type="nucleotide sequence ID" value="NZ_JBHUMM010000043.1"/>
</dbReference>
<evidence type="ECO:0000313" key="5">
    <source>
        <dbReference type="EMBL" id="MFD2672948.1"/>
    </source>
</evidence>
<accession>A0ABW5RD46</accession>
<dbReference type="NCBIfam" id="TIGR01489">
    <property type="entry name" value="DKMTPPase-SF"/>
    <property type="match status" value="1"/>
</dbReference>
<dbReference type="Gene3D" id="3.90.1470.20">
    <property type="match status" value="1"/>
</dbReference>
<keyword evidence="6" id="KW-1185">Reference proteome</keyword>
<dbReference type="GO" id="GO:0043716">
    <property type="term" value="F:2-hydroxy-3-keto-5-methylthiopentenyl-1-phosphate phosphatase activity"/>
    <property type="evidence" value="ECO:0007669"/>
    <property type="project" value="UniProtKB-EC"/>
</dbReference>
<keyword evidence="1 4" id="KW-0028">Amino-acid biosynthesis</keyword>
<comment type="pathway">
    <text evidence="4">Amino-acid biosynthesis; L-methionine biosynthesis via salvage pathway; L-methionine from S-methyl-5-thio-alpha-D-ribose 1-phosphate: step 4/6.</text>
</comment>
<dbReference type="InterPro" id="IPR017718">
    <property type="entry name" value="HAD-SF_hydro_IB_MtnX"/>
</dbReference>
<comment type="caution">
    <text evidence="5">The sequence shown here is derived from an EMBL/GenBank/DDBJ whole genome shotgun (WGS) entry which is preliminary data.</text>
</comment>
<keyword evidence="2 4" id="KW-0378">Hydrolase</keyword>